<sequence>MAKKFIINGCPCCGNEAHWTRGNEQTKMEDKTQCLNCFLEVSGSYKPMSSVELWNRRTATYLIKKSTWNIEGEKC</sequence>
<protein>
    <submittedName>
        <fullName evidence="1">Uncharacterized protein</fullName>
    </submittedName>
</protein>
<organism evidence="1 2">
    <name type="scientific">Providencia phage PSTCR7</name>
    <dbReference type="NCBI Taxonomy" id="2783549"/>
    <lineage>
        <taxon>Viruses</taxon>
        <taxon>Duplodnaviria</taxon>
        <taxon>Heunggongvirae</taxon>
        <taxon>Uroviricota</taxon>
        <taxon>Caudoviricetes</taxon>
        <taxon>Craquatrovirus</taxon>
        <taxon>Craquatrovirus PSTCR7</taxon>
    </lineage>
</organism>
<proteinExistence type="predicted"/>
<name>A0A7S9SWJ2_9CAUD</name>
<dbReference type="EMBL" id="MW057861">
    <property type="protein sequence ID" value="QPI18488.1"/>
    <property type="molecule type" value="Genomic_DNA"/>
</dbReference>
<keyword evidence="2" id="KW-1185">Reference proteome</keyword>
<accession>A0A7S9SWJ2</accession>
<evidence type="ECO:0000313" key="2">
    <source>
        <dbReference type="Proteomes" id="UP000594422"/>
    </source>
</evidence>
<dbReference type="Proteomes" id="UP000594422">
    <property type="component" value="Segment"/>
</dbReference>
<dbReference type="GeneID" id="77951598"/>
<dbReference type="KEGG" id="vg:77951598"/>
<evidence type="ECO:0000313" key="1">
    <source>
        <dbReference type="EMBL" id="QPI18488.1"/>
    </source>
</evidence>
<dbReference type="RefSeq" id="YP_010675275.1">
    <property type="nucleotide sequence ID" value="NC_071001.1"/>
</dbReference>
<reference evidence="1 2" key="1">
    <citation type="submission" date="2020-10" db="EMBL/GenBank/DDBJ databases">
        <title>Novel bacteriophages targeting Providencia spp. as potential agents for phage therapy.</title>
        <authorList>
            <person name="Rakov C."/>
            <person name="Alkalay-Oren S."/>
            <person name="Coppenhagen-Glazer S."/>
            <person name="Hazan R."/>
        </authorList>
    </citation>
    <scope>NUCLEOTIDE SEQUENCE [LARGE SCALE GENOMIC DNA]</scope>
</reference>